<dbReference type="Gene3D" id="3.40.50.150">
    <property type="entry name" value="Vaccinia Virus protein VP39"/>
    <property type="match status" value="1"/>
</dbReference>
<accession>A0A944DKN9</accession>
<reference evidence="1" key="1">
    <citation type="submission" date="2021-03" db="EMBL/GenBank/DDBJ databases">
        <title>Genomic analysis provides insights into the functional capacity of soil bacteria communities inhabiting an altitudinal gradient in the Atacama Desert.</title>
        <authorList>
            <person name="Gonzalez M."/>
            <person name="Maldonado J."/>
            <person name="Maza F."/>
            <person name="Hodar C."/>
            <person name="Cortes M."/>
            <person name="Palma R."/>
            <person name="Andreani C."/>
            <person name="Gaete A."/>
            <person name="Vasquez-Dean J."/>
            <person name="Acuna V."/>
            <person name="Aguado M."/>
            <person name="Mandakovic D."/>
            <person name="Latorre M."/>
            <person name="Orellana A."/>
            <person name="Gutierrez R."/>
            <person name="Montecino M."/>
            <person name="Allende M."/>
            <person name="Maass A."/>
            <person name="Cambiazo V."/>
        </authorList>
    </citation>
    <scope>NUCLEOTIDE SEQUENCE</scope>
    <source>
        <strain evidence="1">ISL-25</strain>
    </source>
</reference>
<protein>
    <submittedName>
        <fullName evidence="1">Uncharacterized protein</fullName>
    </submittedName>
</protein>
<dbReference type="EMBL" id="JAGGOB010000024">
    <property type="protein sequence ID" value="MBT2329493.1"/>
    <property type="molecule type" value="Genomic_DNA"/>
</dbReference>
<comment type="caution">
    <text evidence="1">The sequence shown here is derived from an EMBL/GenBank/DDBJ whole genome shotgun (WGS) entry which is preliminary data.</text>
</comment>
<dbReference type="RefSeq" id="WP_214918770.1">
    <property type="nucleotide sequence ID" value="NZ_JAGGNX010000008.1"/>
</dbReference>
<dbReference type="AlphaFoldDB" id="A0A944DKN9"/>
<dbReference type="Proteomes" id="UP000692896">
    <property type="component" value="Unassembled WGS sequence"/>
</dbReference>
<gene>
    <name evidence="1" type="ORF">J7E47_12260</name>
</gene>
<dbReference type="SUPFAM" id="SSF53335">
    <property type="entry name" value="S-adenosyl-L-methionine-dependent methyltransferases"/>
    <property type="match status" value="1"/>
</dbReference>
<organism evidence="1 2">
    <name type="scientific">Pseudomonas fluorescens</name>
    <dbReference type="NCBI Taxonomy" id="294"/>
    <lineage>
        <taxon>Bacteria</taxon>
        <taxon>Pseudomonadati</taxon>
        <taxon>Pseudomonadota</taxon>
        <taxon>Gammaproteobacteria</taxon>
        <taxon>Pseudomonadales</taxon>
        <taxon>Pseudomonadaceae</taxon>
        <taxon>Pseudomonas</taxon>
    </lineage>
</organism>
<proteinExistence type="predicted"/>
<sequence length="338" mass="37533">MNKSLALRQAALKIAGQGLGGFDLSRQSHWREKLEPLVGAFIRPALSPMLVGHEGSEELQIAIQNLQLGAKPLIAEPAVDWSENPRVANELLRSSSITNYQDLIRLQKEIKRLSSENPRAKSENHDRLYVCFTLNGVEADETKKLLSECYRVLNRNGTLMMLVLLADERHDRLEIGPVRSYPIVQAPTESGISELLEQEGFHGITYHQLSELPLQITEGVELKPFLIEAYKGKSGPCFEQGHALLYRGPWLQVCDDDGHVYRRGVRTAVCAKTYNLLLRAPYHGQFVGIPCYNAPPLERALLFDCNTPAIRDPAVTKGAKPLADSGSCCTSDDGNCCQ</sequence>
<name>A0A944DKN9_PSEFL</name>
<dbReference type="InterPro" id="IPR029063">
    <property type="entry name" value="SAM-dependent_MTases_sf"/>
</dbReference>
<evidence type="ECO:0000313" key="1">
    <source>
        <dbReference type="EMBL" id="MBT2329493.1"/>
    </source>
</evidence>
<evidence type="ECO:0000313" key="2">
    <source>
        <dbReference type="Proteomes" id="UP000692896"/>
    </source>
</evidence>